<gene>
    <name evidence="1" type="ORF">HanXRQr2_Chr11g0499551</name>
</gene>
<comment type="caution">
    <text evidence="1">The sequence shown here is derived from an EMBL/GenBank/DDBJ whole genome shotgun (WGS) entry which is preliminary data.</text>
</comment>
<keyword evidence="2" id="KW-1185">Reference proteome</keyword>
<organism evidence="1 2">
    <name type="scientific">Helianthus annuus</name>
    <name type="common">Common sunflower</name>
    <dbReference type="NCBI Taxonomy" id="4232"/>
    <lineage>
        <taxon>Eukaryota</taxon>
        <taxon>Viridiplantae</taxon>
        <taxon>Streptophyta</taxon>
        <taxon>Embryophyta</taxon>
        <taxon>Tracheophyta</taxon>
        <taxon>Spermatophyta</taxon>
        <taxon>Magnoliopsida</taxon>
        <taxon>eudicotyledons</taxon>
        <taxon>Gunneridae</taxon>
        <taxon>Pentapetalae</taxon>
        <taxon>asterids</taxon>
        <taxon>campanulids</taxon>
        <taxon>Asterales</taxon>
        <taxon>Asteraceae</taxon>
        <taxon>Asteroideae</taxon>
        <taxon>Heliantheae alliance</taxon>
        <taxon>Heliantheae</taxon>
        <taxon>Helianthus</taxon>
    </lineage>
</organism>
<protein>
    <submittedName>
        <fullName evidence="1">Uncharacterized protein</fullName>
    </submittedName>
</protein>
<dbReference type="AlphaFoldDB" id="A0A9K3HQS6"/>
<dbReference type="Proteomes" id="UP000215914">
    <property type="component" value="Unassembled WGS sequence"/>
</dbReference>
<evidence type="ECO:0000313" key="1">
    <source>
        <dbReference type="EMBL" id="KAF5782732.1"/>
    </source>
</evidence>
<sequence length="62" mass="7264">MFNITLKLKAQSRCKFHITSLARFPLFPSSLPHVLQRGYHLQMLPSFTFLSDENNWKALVQD</sequence>
<reference evidence="1" key="2">
    <citation type="submission" date="2020-06" db="EMBL/GenBank/DDBJ databases">
        <title>Helianthus annuus Genome sequencing and assembly Release 2.</title>
        <authorList>
            <person name="Gouzy J."/>
            <person name="Langlade N."/>
            <person name="Munos S."/>
        </authorList>
    </citation>
    <scope>NUCLEOTIDE SEQUENCE</scope>
    <source>
        <tissue evidence="1">Leaves</tissue>
    </source>
</reference>
<evidence type="ECO:0000313" key="2">
    <source>
        <dbReference type="Proteomes" id="UP000215914"/>
    </source>
</evidence>
<reference evidence="1" key="1">
    <citation type="journal article" date="2017" name="Nature">
        <title>The sunflower genome provides insights into oil metabolism, flowering and Asterid evolution.</title>
        <authorList>
            <person name="Badouin H."/>
            <person name="Gouzy J."/>
            <person name="Grassa C.J."/>
            <person name="Murat F."/>
            <person name="Staton S.E."/>
            <person name="Cottret L."/>
            <person name="Lelandais-Briere C."/>
            <person name="Owens G.L."/>
            <person name="Carrere S."/>
            <person name="Mayjonade B."/>
            <person name="Legrand L."/>
            <person name="Gill N."/>
            <person name="Kane N.C."/>
            <person name="Bowers J.E."/>
            <person name="Hubner S."/>
            <person name="Bellec A."/>
            <person name="Berard A."/>
            <person name="Berges H."/>
            <person name="Blanchet N."/>
            <person name="Boniface M.C."/>
            <person name="Brunel D."/>
            <person name="Catrice O."/>
            <person name="Chaidir N."/>
            <person name="Claudel C."/>
            <person name="Donnadieu C."/>
            <person name="Faraut T."/>
            <person name="Fievet G."/>
            <person name="Helmstetter N."/>
            <person name="King M."/>
            <person name="Knapp S.J."/>
            <person name="Lai Z."/>
            <person name="Le Paslier M.C."/>
            <person name="Lippi Y."/>
            <person name="Lorenzon L."/>
            <person name="Mandel J.R."/>
            <person name="Marage G."/>
            <person name="Marchand G."/>
            <person name="Marquand E."/>
            <person name="Bret-Mestries E."/>
            <person name="Morien E."/>
            <person name="Nambeesan S."/>
            <person name="Nguyen T."/>
            <person name="Pegot-Espagnet P."/>
            <person name="Pouilly N."/>
            <person name="Raftis F."/>
            <person name="Sallet E."/>
            <person name="Schiex T."/>
            <person name="Thomas J."/>
            <person name="Vandecasteele C."/>
            <person name="Vares D."/>
            <person name="Vear F."/>
            <person name="Vautrin S."/>
            <person name="Crespi M."/>
            <person name="Mangin B."/>
            <person name="Burke J.M."/>
            <person name="Salse J."/>
            <person name="Munos S."/>
            <person name="Vincourt P."/>
            <person name="Rieseberg L.H."/>
            <person name="Langlade N.B."/>
        </authorList>
    </citation>
    <scope>NUCLEOTIDE SEQUENCE</scope>
    <source>
        <tissue evidence="1">Leaves</tissue>
    </source>
</reference>
<dbReference type="Gramene" id="mRNA:HanXRQr2_Chr11g0499551">
    <property type="protein sequence ID" value="CDS:HanXRQr2_Chr11g0499551.1"/>
    <property type="gene ID" value="HanXRQr2_Chr11g0499551"/>
</dbReference>
<name>A0A9K3HQS6_HELAN</name>
<proteinExistence type="predicted"/>
<accession>A0A9K3HQS6</accession>
<dbReference type="EMBL" id="MNCJ02000326">
    <property type="protein sequence ID" value="KAF5782732.1"/>
    <property type="molecule type" value="Genomic_DNA"/>
</dbReference>